<name>A0AC35GX17_9BILA</name>
<evidence type="ECO:0000313" key="1">
    <source>
        <dbReference type="Proteomes" id="UP000887580"/>
    </source>
</evidence>
<evidence type="ECO:0000313" key="2">
    <source>
        <dbReference type="WBParaSite" id="PS1159_v2.g9491.t1"/>
    </source>
</evidence>
<proteinExistence type="predicted"/>
<protein>
    <submittedName>
        <fullName evidence="2">Uncharacterized protein</fullName>
    </submittedName>
</protein>
<dbReference type="WBParaSite" id="PS1159_v2.g9491.t1">
    <property type="protein sequence ID" value="PS1159_v2.g9491.t1"/>
    <property type="gene ID" value="PS1159_v2.g9491"/>
</dbReference>
<organism evidence="1 2">
    <name type="scientific">Panagrolaimus sp. PS1159</name>
    <dbReference type="NCBI Taxonomy" id="55785"/>
    <lineage>
        <taxon>Eukaryota</taxon>
        <taxon>Metazoa</taxon>
        <taxon>Ecdysozoa</taxon>
        <taxon>Nematoda</taxon>
        <taxon>Chromadorea</taxon>
        <taxon>Rhabditida</taxon>
        <taxon>Tylenchina</taxon>
        <taxon>Panagrolaimomorpha</taxon>
        <taxon>Panagrolaimoidea</taxon>
        <taxon>Panagrolaimidae</taxon>
        <taxon>Panagrolaimus</taxon>
    </lineage>
</organism>
<dbReference type="Proteomes" id="UP000887580">
    <property type="component" value="Unplaced"/>
</dbReference>
<sequence length="82" mass="9216">MYYNGNVTIDDPQVRYFNGSDLNIMSINANNDTKVSNGFFAIISLVPIKADYIEECHVQVNNDGTIEISNINYESGYKPFSV</sequence>
<reference evidence="2" key="1">
    <citation type="submission" date="2022-11" db="UniProtKB">
        <authorList>
            <consortium name="WormBaseParasite"/>
        </authorList>
    </citation>
    <scope>IDENTIFICATION</scope>
</reference>
<accession>A0AC35GX17</accession>